<reference evidence="1" key="1">
    <citation type="submission" date="2020-08" db="EMBL/GenBank/DDBJ databases">
        <title>Genome public.</title>
        <authorList>
            <person name="Liu C."/>
            <person name="Sun Q."/>
        </authorList>
    </citation>
    <scope>NUCLEOTIDE SEQUENCE</scope>
    <source>
        <strain evidence="1">BX1005</strain>
    </source>
</reference>
<sequence length="297" mass="34804">MTEAKVNRKYKDTIFRMLFKEKENLLSLYNAVNGTSYVDTDGLEITTLQDAVYMNYKNDVSFVFDFELNLYEHQSTVNPNMPLRDLIYVTTVLQGIIRDEDFYSSKLIKLPTPRFVVFYNGTEPQPHKQILRLSDAYEKQLDLPELELCVTVYNINYEENKELLEACKVLKEYAQYVAMVRKFAMEKPLAEAVEQAVDTCIKNGILEDFLRKNRAEAIEMSIFEYDEEKHLTSEREIWKQEGILEGRKAGIHEGRQEGESRLAKLLELMLQGNKKDNVEKALADAEYREKLYKEYHL</sequence>
<protein>
    <submittedName>
        <fullName evidence="1">Rpn family recombination-promoting nuclease/putative transposase</fullName>
    </submittedName>
</protein>
<dbReference type="EMBL" id="JACOPH010000010">
    <property type="protein sequence ID" value="MBC5714817.1"/>
    <property type="molecule type" value="Genomic_DNA"/>
</dbReference>
<dbReference type="Proteomes" id="UP000606720">
    <property type="component" value="Unassembled WGS sequence"/>
</dbReference>
<gene>
    <name evidence="1" type="ORF">H8S17_11500</name>
</gene>
<keyword evidence="2" id="KW-1185">Reference proteome</keyword>
<comment type="caution">
    <text evidence="1">The sequence shown here is derived from an EMBL/GenBank/DDBJ whole genome shotgun (WGS) entry which is preliminary data.</text>
</comment>
<proteinExistence type="predicted"/>
<dbReference type="RefSeq" id="WP_186867420.1">
    <property type="nucleotide sequence ID" value="NZ_JACOPH010000010.1"/>
</dbReference>
<dbReference type="AlphaFoldDB" id="A0A923RTL7"/>
<accession>A0A923RTL7</accession>
<evidence type="ECO:0000313" key="1">
    <source>
        <dbReference type="EMBL" id="MBC5714817.1"/>
    </source>
</evidence>
<organism evidence="1 2">
    <name type="scientific">Roseburia zhanii</name>
    <dbReference type="NCBI Taxonomy" id="2763064"/>
    <lineage>
        <taxon>Bacteria</taxon>
        <taxon>Bacillati</taxon>
        <taxon>Bacillota</taxon>
        <taxon>Clostridia</taxon>
        <taxon>Lachnospirales</taxon>
        <taxon>Lachnospiraceae</taxon>
        <taxon>Roseburia</taxon>
    </lineage>
</organism>
<evidence type="ECO:0000313" key="2">
    <source>
        <dbReference type="Proteomes" id="UP000606720"/>
    </source>
</evidence>
<name>A0A923RTL7_9FIRM</name>